<evidence type="ECO:0000256" key="7">
    <source>
        <dbReference type="SAM" id="MobiDB-lite"/>
    </source>
</evidence>
<dbReference type="SMART" id="SM00571">
    <property type="entry name" value="DDT"/>
    <property type="match status" value="1"/>
</dbReference>
<dbReference type="Pfam" id="PF02791">
    <property type="entry name" value="DDT"/>
    <property type="match status" value="1"/>
</dbReference>
<dbReference type="Proteomes" id="UP000324897">
    <property type="component" value="Unassembled WGS sequence"/>
</dbReference>
<dbReference type="InterPro" id="IPR056618">
    <property type="entry name" value="Chromo_PTM"/>
</dbReference>
<dbReference type="InterPro" id="IPR019786">
    <property type="entry name" value="Zinc_finger_PHD-type_CS"/>
</dbReference>
<dbReference type="InterPro" id="IPR018501">
    <property type="entry name" value="DDT_dom"/>
</dbReference>
<dbReference type="OrthoDB" id="784962at2759"/>
<dbReference type="InterPro" id="IPR011011">
    <property type="entry name" value="Znf_FYVE_PHD"/>
</dbReference>
<dbReference type="GO" id="GO:0008270">
    <property type="term" value="F:zinc ion binding"/>
    <property type="evidence" value="ECO:0007669"/>
    <property type="project" value="UniProtKB-KW"/>
</dbReference>
<reference evidence="10 11" key="1">
    <citation type="journal article" date="2019" name="Sci. Rep.">
        <title>A high-quality genome of Eragrostis curvula grass provides insights into Poaceae evolution and supports new strategies to enhance forage quality.</title>
        <authorList>
            <person name="Carballo J."/>
            <person name="Santos B.A.C.M."/>
            <person name="Zappacosta D."/>
            <person name="Garbus I."/>
            <person name="Selva J.P."/>
            <person name="Gallo C.A."/>
            <person name="Diaz A."/>
            <person name="Albertini E."/>
            <person name="Caccamo M."/>
            <person name="Echenique V."/>
        </authorList>
    </citation>
    <scope>NUCLEOTIDE SEQUENCE [LARGE SCALE GENOMIC DNA]</scope>
    <source>
        <strain evidence="11">cv. Victoria</strain>
        <tissue evidence="10">Leaf</tissue>
    </source>
</reference>
<gene>
    <name evidence="10" type="ORF">EJB05_56721</name>
</gene>
<keyword evidence="5" id="KW-0539">Nucleus</keyword>
<evidence type="ECO:0008006" key="12">
    <source>
        <dbReference type="Google" id="ProtNLM"/>
    </source>
</evidence>
<feature type="compositionally biased region" description="Basic and acidic residues" evidence="7">
    <location>
        <begin position="79"/>
        <end position="91"/>
    </location>
</feature>
<feature type="domain" description="DDT" evidence="9">
    <location>
        <begin position="239"/>
        <end position="299"/>
    </location>
</feature>
<dbReference type="InterPro" id="IPR047365">
    <property type="entry name" value="Tudor_AtPTM-like"/>
</dbReference>
<feature type="domain" description="PHD-type" evidence="8">
    <location>
        <begin position="432"/>
        <end position="479"/>
    </location>
</feature>
<feature type="compositionally biased region" description="Basic and acidic residues" evidence="7">
    <location>
        <begin position="209"/>
        <end position="224"/>
    </location>
</feature>
<feature type="region of interest" description="Disordered" evidence="7">
    <location>
        <begin position="1479"/>
        <end position="1502"/>
    </location>
</feature>
<dbReference type="PROSITE" id="PS50016">
    <property type="entry name" value="ZF_PHD_2"/>
    <property type="match status" value="1"/>
</dbReference>
<name>A0A5J9SFG7_9POAL</name>
<feature type="compositionally biased region" description="Low complexity" evidence="7">
    <location>
        <begin position="112"/>
        <end position="126"/>
    </location>
</feature>
<feature type="compositionally biased region" description="Basic and acidic residues" evidence="7">
    <location>
        <begin position="1735"/>
        <end position="1759"/>
    </location>
</feature>
<dbReference type="CDD" id="cd15532">
    <property type="entry name" value="PHD2_CHD_II"/>
    <property type="match status" value="1"/>
</dbReference>
<evidence type="ECO:0000256" key="6">
    <source>
        <dbReference type="PROSITE-ProRule" id="PRU00146"/>
    </source>
</evidence>
<protein>
    <recommendedName>
        <fullName evidence="12">PHD-type domain-containing protein</fullName>
    </recommendedName>
</protein>
<dbReference type="Gene3D" id="3.30.40.10">
    <property type="entry name" value="Zinc/RING finger domain, C3HC4 (zinc finger)"/>
    <property type="match status" value="2"/>
</dbReference>
<evidence type="ECO:0000256" key="3">
    <source>
        <dbReference type="ARBA" id="ARBA00022771"/>
    </source>
</evidence>
<organism evidence="10 11">
    <name type="scientific">Eragrostis curvula</name>
    <name type="common">weeping love grass</name>
    <dbReference type="NCBI Taxonomy" id="38414"/>
    <lineage>
        <taxon>Eukaryota</taxon>
        <taxon>Viridiplantae</taxon>
        <taxon>Streptophyta</taxon>
        <taxon>Embryophyta</taxon>
        <taxon>Tracheophyta</taxon>
        <taxon>Spermatophyta</taxon>
        <taxon>Magnoliopsida</taxon>
        <taxon>Liliopsida</taxon>
        <taxon>Poales</taxon>
        <taxon>Poaceae</taxon>
        <taxon>PACMAD clade</taxon>
        <taxon>Chloridoideae</taxon>
        <taxon>Eragrostideae</taxon>
        <taxon>Eragrostidinae</taxon>
        <taxon>Eragrostis</taxon>
    </lineage>
</organism>
<feature type="non-terminal residue" evidence="10">
    <location>
        <position position="1"/>
    </location>
</feature>
<dbReference type="SMART" id="SM00249">
    <property type="entry name" value="PHD"/>
    <property type="match status" value="3"/>
</dbReference>
<accession>A0A5J9SFG7</accession>
<dbReference type="PROSITE" id="PS01359">
    <property type="entry name" value="ZF_PHD_1"/>
    <property type="match status" value="1"/>
</dbReference>
<feature type="region of interest" description="Disordered" evidence="7">
    <location>
        <begin position="1196"/>
        <end position="1218"/>
    </location>
</feature>
<evidence type="ECO:0000256" key="1">
    <source>
        <dbReference type="ARBA" id="ARBA00004123"/>
    </source>
</evidence>
<feature type="compositionally biased region" description="Polar residues" evidence="7">
    <location>
        <begin position="1723"/>
        <end position="1734"/>
    </location>
</feature>
<dbReference type="PANTHER" id="PTHR46508">
    <property type="entry name" value="PHD FINGER FAMILY PROTEIN"/>
    <property type="match status" value="1"/>
</dbReference>
<proteinExistence type="predicted"/>
<dbReference type="Pfam" id="PF21743">
    <property type="entry name" value="PTM_DIR17_Tudor"/>
    <property type="match status" value="1"/>
</dbReference>
<evidence type="ECO:0000256" key="4">
    <source>
        <dbReference type="ARBA" id="ARBA00022833"/>
    </source>
</evidence>
<evidence type="ECO:0000313" key="10">
    <source>
        <dbReference type="EMBL" id="TVT98004.1"/>
    </source>
</evidence>
<feature type="region of interest" description="Disordered" evidence="7">
    <location>
        <begin position="1723"/>
        <end position="1765"/>
    </location>
</feature>
<feature type="compositionally biased region" description="Polar residues" evidence="7">
    <location>
        <begin position="660"/>
        <end position="678"/>
    </location>
</feature>
<sequence length="1765" mass="196445">MEALVGRAVKKAFPGYGVFNGVVESYDDEAGYFRVLYEDGDSEEVDADEMAEILVGGPAMPPVPRTPESAGRRPKKRRRVDEEESPARAEFDGVVLAVPAAGGSSDGEETEPATASASEAAAVAGLVEKKRRPNPAPTPAPAPGSSMPVRRSARQAKAAARAAEMEAAAAVAAAADAAEAEAAAASTPQQSGKKRRRANGTSGRYRSVSKLDLEEAAEEEKMPPKPELPPSSQVLDLAGLPVLDLFQVYSLLRSFTKELFLSPFPLETFVAALRCTHVNPLIDWVHFALLRALKSHLEVLAAEGEPSAVHCIRNLNWELLDLATWPIYLAEYLLTRGSELRYGMKLTDLKLLSTEYYSQPAVVKLELLRSLSDDVLEIEALRSKLSEADGNDEGVRSNGVRKRRGRRKKGSSKVAVDSSPPEGSDDMDDGNSDECYLCGMDGNLLCCDGCPAAFHSKCVGVVEDLLPEGDWYCPECLIQKSNGSRNMANPMRGAEVLGIDPHGRLYFGTCGYLLVVDSCDVDSSCHYYGQIDLHSLIAVLKPCHSSYGSIVNAISSFCGTLIEVPSANGFGRYQSSKECSTSGVETDLRSALPLKQSSENEHFKVKQGNSFEQLDSGKDCFSNSEQLHQDVSSQNITSRSALVSGRGSEMIAEEMLNQTHENNGSSAKNNLSAANQKDSTQEKPSECHLHSDPTRYINFYSFGQIAASAAEELKHKLSENKEGKKPAQDAVSFHLRSICKKYANIFALADQKLSVELLKEKCGWCDSCQISGGVDCIFRVTDVKCMEGPKPHAFGLRAEANKESHIVLAIRIILSIEERLNGLLTGPWQDPQYSDCWRKAVLMASDVSSLKQPLLMLESSLRSIAISAEWQKPADCVEVVGSAAHILVRTSNKSLSHGGSARKPGRKSASNGELKVDSRDVGVYWWRGGTLSRQVFHWKRLPRSLASKAARQEGHRKIPTMLYPDGSQFVRRFKYIAWRAAVEMAENMAQLILQIKELEWNIKWTEILSTLPSSLATKEAQKIARLFKKVIIRRKRIQGTNVEYLLDFGKRANIPPIVSKHGTKLEEPSVERNRYWLSEGHVPLNLLKAYEAKSVARLLKKKETDVPPKKTKKLRDSKPKKPKKSGFDYLFEKAKRLSIRRCGQCKKEVIDSEAVNCQYCAALFHKKHFKVPKGAADAVYVCNKCLAEKILKVKSPQKKAAPKKNSPRKKQKKQTRKIVTRRNQIVLKYRKKTGKKGKRGRPRKNPLNVLKNETPKVLESATSNVPKNEPAKRLSKRLYDKYMKGNANTSERANISRKRKRTPSHYSYWINGLRWTHNPDDERARSFRKERLIFPSEDAEISEFRPVCCLCEKCYSEKDIYVACEQCEDWFHGDIYPITPESMNYLIGFKCHRCRQRNVPDCPYAQTDAIMKAQSEEEHDISKFDEDECVSFPEEIVAHCSQKELLKCNTERRLNGHVTEKHPSGCLKELNDHSSLDEVAGHSSDKELDGNRSFKGLDSHDKMEGLDSTVFENEFDDLEKRDSYMAEKELNNHNCVNELDIHNNLNGLEDHNSGEELNGTESSKFAAEEAQCLKEVDSFNSLNRDTCNILEELGNNNCSKESELNNHNCVNELDIHNNLNGLEDHNSGEELNGTESSKFAAKETQCLKEMDSFNSLSRDTCNVLEELGNNNCSKESDNHNSSIEMENNRSPNFDSTDDSKLASATAHSGDFLAEHFNNISISSKETPVITSETGSGKESRALQSKDDSEKSIPPEHEVDLQVVVT</sequence>
<dbReference type="CDD" id="cd20401">
    <property type="entry name" value="Tudor_AtPTM-like"/>
    <property type="match status" value="1"/>
</dbReference>
<feature type="compositionally biased region" description="Basic and acidic residues" evidence="7">
    <location>
        <begin position="1102"/>
        <end position="1119"/>
    </location>
</feature>
<feature type="region of interest" description="Disordered" evidence="7">
    <location>
        <begin position="1668"/>
        <end position="1701"/>
    </location>
</feature>
<dbReference type="PROSITE" id="PS50827">
    <property type="entry name" value="DDT"/>
    <property type="match status" value="1"/>
</dbReference>
<dbReference type="InterPro" id="IPR001965">
    <property type="entry name" value="Znf_PHD"/>
</dbReference>
<keyword evidence="4" id="KW-0862">Zinc</keyword>
<dbReference type="Gramene" id="TVT98004">
    <property type="protein sequence ID" value="TVT98004"/>
    <property type="gene ID" value="EJB05_56721"/>
</dbReference>
<keyword evidence="3 6" id="KW-0863">Zinc-finger</keyword>
<feature type="region of interest" description="Disordered" evidence="7">
    <location>
        <begin position="660"/>
        <end position="689"/>
    </location>
</feature>
<feature type="compositionally biased region" description="Basic residues" evidence="7">
    <location>
        <begin position="399"/>
        <end position="411"/>
    </location>
</feature>
<dbReference type="Pfam" id="PF24294">
    <property type="entry name" value="Chromo_PTM"/>
    <property type="match status" value="1"/>
</dbReference>
<dbReference type="EMBL" id="RWGY01000913">
    <property type="protein sequence ID" value="TVT98004.1"/>
    <property type="molecule type" value="Genomic_DNA"/>
</dbReference>
<dbReference type="GO" id="GO:0005634">
    <property type="term" value="C:nucleus"/>
    <property type="evidence" value="ECO:0007669"/>
    <property type="project" value="UniProtKB-SubCell"/>
</dbReference>
<evidence type="ECO:0000259" key="9">
    <source>
        <dbReference type="PROSITE" id="PS50827"/>
    </source>
</evidence>
<keyword evidence="11" id="KW-1185">Reference proteome</keyword>
<evidence type="ECO:0000256" key="5">
    <source>
        <dbReference type="ARBA" id="ARBA00023242"/>
    </source>
</evidence>
<feature type="region of interest" description="Disordered" evidence="7">
    <location>
        <begin position="1102"/>
        <end position="1125"/>
    </location>
</feature>
<evidence type="ECO:0000313" key="11">
    <source>
        <dbReference type="Proteomes" id="UP000324897"/>
    </source>
</evidence>
<feature type="region of interest" description="Disordered" evidence="7">
    <location>
        <begin position="389"/>
        <end position="428"/>
    </location>
</feature>
<comment type="caution">
    <text evidence="10">The sequence shown here is derived from an EMBL/GenBank/DDBJ whole genome shotgun (WGS) entry which is preliminary data.</text>
</comment>
<dbReference type="InterPro" id="IPR013083">
    <property type="entry name" value="Znf_RING/FYVE/PHD"/>
</dbReference>
<evidence type="ECO:0000259" key="8">
    <source>
        <dbReference type="PROSITE" id="PS50016"/>
    </source>
</evidence>
<evidence type="ECO:0000256" key="2">
    <source>
        <dbReference type="ARBA" id="ARBA00022723"/>
    </source>
</evidence>
<dbReference type="SUPFAM" id="SSF57903">
    <property type="entry name" value="FYVE/PHD zinc finger"/>
    <property type="match status" value="3"/>
</dbReference>
<feature type="region of interest" description="Disordered" evidence="7">
    <location>
        <begin position="182"/>
        <end position="230"/>
    </location>
</feature>
<dbReference type="PANTHER" id="PTHR46508:SF5">
    <property type="entry name" value="PHD-FINGER AND DNA BINDING DOMAIN-CONTAINING PROTEIN"/>
    <property type="match status" value="1"/>
</dbReference>
<keyword evidence="2" id="KW-0479">Metal-binding</keyword>
<feature type="region of interest" description="Disordered" evidence="7">
    <location>
        <begin position="55"/>
        <end position="160"/>
    </location>
</feature>
<feature type="compositionally biased region" description="Basic and acidic residues" evidence="7">
    <location>
        <begin position="679"/>
        <end position="689"/>
    </location>
</feature>
<dbReference type="Pfam" id="PF00628">
    <property type="entry name" value="PHD"/>
    <property type="match status" value="1"/>
</dbReference>
<feature type="compositionally biased region" description="Polar residues" evidence="7">
    <location>
        <begin position="1668"/>
        <end position="1694"/>
    </location>
</feature>
<dbReference type="InterPro" id="IPR019787">
    <property type="entry name" value="Znf_PHD-finger"/>
</dbReference>
<comment type="subcellular location">
    <subcellularLocation>
        <location evidence="1">Nucleus</location>
    </subcellularLocation>
</comment>
<feature type="region of interest" description="Disordered" evidence="7">
    <location>
        <begin position="894"/>
        <end position="913"/>
    </location>
</feature>